<comment type="function">
    <text evidence="9">May play the central regulatory role in sporulation. It may be an element of the effector pathway responsible for the activation of sporulation genes in response to nutritional stress. Spo0A may act in concert with spo0H (a sigma factor) to control the expression of some genes that are critical to the sporulation process.</text>
</comment>
<dbReference type="InterPro" id="IPR003661">
    <property type="entry name" value="HisK_dim/P_dom"/>
</dbReference>
<dbReference type="SUPFAM" id="SSF55874">
    <property type="entry name" value="ATPase domain of HSP90 chaperone/DNA topoisomerase II/histidine kinase"/>
    <property type="match status" value="1"/>
</dbReference>
<evidence type="ECO:0000313" key="15">
    <source>
        <dbReference type="Proteomes" id="UP000321089"/>
    </source>
</evidence>
<evidence type="ECO:0000256" key="5">
    <source>
        <dbReference type="ARBA" id="ARBA00022553"/>
    </source>
</evidence>
<dbReference type="GO" id="GO:0000156">
    <property type="term" value="F:phosphorelay response regulator activity"/>
    <property type="evidence" value="ECO:0007669"/>
    <property type="project" value="TreeGrafter"/>
</dbReference>
<feature type="domain" description="Histidine kinase" evidence="11">
    <location>
        <begin position="147"/>
        <end position="360"/>
    </location>
</feature>
<dbReference type="CDD" id="cd00082">
    <property type="entry name" value="HisKA"/>
    <property type="match status" value="1"/>
</dbReference>
<dbReference type="InterPro" id="IPR004358">
    <property type="entry name" value="Sig_transdc_His_kin-like_C"/>
</dbReference>
<evidence type="ECO:0000256" key="7">
    <source>
        <dbReference type="ARBA" id="ARBA00022777"/>
    </source>
</evidence>
<evidence type="ECO:0000313" key="16">
    <source>
        <dbReference type="Proteomes" id="UP000474042"/>
    </source>
</evidence>
<keyword evidence="7 13" id="KW-0418">Kinase</keyword>
<gene>
    <name evidence="13" type="ORF">CBU02nite_17440</name>
    <name evidence="14" type="ORF">GND98_000640</name>
</gene>
<feature type="modified residue" description="4-aspartylphosphate" evidence="10">
    <location>
        <position position="58"/>
    </location>
</feature>
<evidence type="ECO:0000256" key="8">
    <source>
        <dbReference type="ARBA" id="ARBA00023012"/>
    </source>
</evidence>
<dbReference type="PRINTS" id="PR00344">
    <property type="entry name" value="BCTRLSENSOR"/>
</dbReference>
<dbReference type="GO" id="GO:0007234">
    <property type="term" value="P:osmosensory signaling via phosphorelay pathway"/>
    <property type="evidence" value="ECO:0007669"/>
    <property type="project" value="TreeGrafter"/>
</dbReference>
<evidence type="ECO:0000259" key="12">
    <source>
        <dbReference type="PROSITE" id="PS50110"/>
    </source>
</evidence>
<dbReference type="SUPFAM" id="SSF52172">
    <property type="entry name" value="CheY-like"/>
    <property type="match status" value="1"/>
</dbReference>
<dbReference type="InterPro" id="IPR011006">
    <property type="entry name" value="CheY-like_superfamily"/>
</dbReference>
<dbReference type="SMART" id="SM00448">
    <property type="entry name" value="REC"/>
    <property type="match status" value="1"/>
</dbReference>
<dbReference type="Gene3D" id="3.40.50.2300">
    <property type="match status" value="1"/>
</dbReference>
<keyword evidence="8" id="KW-0902">Two-component regulatory system</keyword>
<accession>A0A512TMK9</accession>
<evidence type="ECO:0000259" key="11">
    <source>
        <dbReference type="PROSITE" id="PS50109"/>
    </source>
</evidence>
<evidence type="ECO:0000313" key="14">
    <source>
        <dbReference type="EMBL" id="NAS16412.1"/>
    </source>
</evidence>
<sequence>MTSKTDDINILIVDDTPEHIHIASSILKSINCSIRAATSGRSALKLIDKKIPTLILLDVKMPDINGFQLCELLKSNPAYEDIAIIFITASEDEYSISKGFSLGAQDYVVKPYNSSELIARVNTHIKLICQKRELKYAYSELDKFCHTVSHDLKSPLLVIIQLVNLLCSELGENISFDIKSILDQLTVKSEDTILMIERLLELSKINQLECTFKSLDLKSIVHKIYNELFSLEHARDISFNCSDLPMIEGDETLIKLLFQNVISNALKFTRNSNPSKININFTTSLDFLYINIEDNGVGFDMKYSEKLFNVFERLHNKEDFEGSGVGLSIIKRIMERHNGYVEIFSQINVGTKITLAFPNK</sequence>
<comment type="catalytic activity">
    <reaction evidence="1">
        <text>ATP + protein L-histidine = ADP + protein N-phospho-L-histidine.</text>
        <dbReference type="EC" id="2.7.13.3"/>
    </reaction>
</comment>
<dbReference type="InterPro" id="IPR050351">
    <property type="entry name" value="BphY/WalK/GraS-like"/>
</dbReference>
<dbReference type="InterPro" id="IPR001789">
    <property type="entry name" value="Sig_transdc_resp-reg_receiver"/>
</dbReference>
<dbReference type="Pfam" id="PF02518">
    <property type="entry name" value="HATPase_c"/>
    <property type="match status" value="1"/>
</dbReference>
<keyword evidence="5 10" id="KW-0597">Phosphoprotein</keyword>
<dbReference type="AlphaFoldDB" id="A0A512TMK9"/>
<comment type="caution">
    <text evidence="13">The sequence shown here is derived from an EMBL/GenBank/DDBJ whole genome shotgun (WGS) entry which is preliminary data.</text>
</comment>
<dbReference type="PANTHER" id="PTHR42878">
    <property type="entry name" value="TWO-COMPONENT HISTIDINE KINASE"/>
    <property type="match status" value="1"/>
</dbReference>
<dbReference type="EC" id="2.7.13.3" evidence="3"/>
<dbReference type="PANTHER" id="PTHR42878:SF15">
    <property type="entry name" value="BACTERIOPHYTOCHROME"/>
    <property type="match status" value="1"/>
</dbReference>
<dbReference type="GO" id="GO:0030295">
    <property type="term" value="F:protein kinase activator activity"/>
    <property type="evidence" value="ECO:0007669"/>
    <property type="project" value="TreeGrafter"/>
</dbReference>
<evidence type="ECO:0000256" key="2">
    <source>
        <dbReference type="ARBA" id="ARBA00004370"/>
    </source>
</evidence>
<dbReference type="EMBL" id="WOFV02000001">
    <property type="protein sequence ID" value="NAS16412.1"/>
    <property type="molecule type" value="Genomic_DNA"/>
</dbReference>
<evidence type="ECO:0000256" key="1">
    <source>
        <dbReference type="ARBA" id="ARBA00000085"/>
    </source>
</evidence>
<keyword evidence="6" id="KW-0808">Transferase</keyword>
<organism evidence="13 15">
    <name type="scientific">Clostridium butyricum</name>
    <dbReference type="NCBI Taxonomy" id="1492"/>
    <lineage>
        <taxon>Bacteria</taxon>
        <taxon>Bacillati</taxon>
        <taxon>Bacillota</taxon>
        <taxon>Clostridia</taxon>
        <taxon>Eubacteriales</taxon>
        <taxon>Clostridiaceae</taxon>
        <taxon>Clostridium</taxon>
    </lineage>
</organism>
<dbReference type="Proteomes" id="UP000474042">
    <property type="component" value="Unassembled WGS sequence"/>
</dbReference>
<dbReference type="RefSeq" id="WP_146868362.1">
    <property type="nucleotide sequence ID" value="NZ_BKBC01000019.1"/>
</dbReference>
<evidence type="ECO:0000256" key="3">
    <source>
        <dbReference type="ARBA" id="ARBA00012438"/>
    </source>
</evidence>
<protein>
    <recommendedName>
        <fullName evidence="4">Stage 0 sporulation protein A homolog</fullName>
        <ecNumber evidence="3">2.7.13.3</ecNumber>
    </recommendedName>
</protein>
<reference evidence="14 16" key="2">
    <citation type="submission" date="2020-01" db="EMBL/GenBank/DDBJ databases">
        <title>Genome sequence of a 1,3-propanediol producer, Clostridium butyricum S3.</title>
        <authorList>
            <person name="Zhou J."/>
        </authorList>
    </citation>
    <scope>NUCLEOTIDE SEQUENCE [LARGE SCALE GENOMIC DNA]</scope>
    <source>
        <strain evidence="14 16">S3</strain>
    </source>
</reference>
<comment type="subcellular location">
    <subcellularLocation>
        <location evidence="2">Membrane</location>
    </subcellularLocation>
</comment>
<dbReference type="InterPro" id="IPR005467">
    <property type="entry name" value="His_kinase_dom"/>
</dbReference>
<evidence type="ECO:0000313" key="13">
    <source>
        <dbReference type="EMBL" id="GEQ21238.1"/>
    </source>
</evidence>
<proteinExistence type="predicted"/>
<dbReference type="EMBL" id="BKBC01000019">
    <property type="protein sequence ID" value="GEQ21238.1"/>
    <property type="molecule type" value="Genomic_DNA"/>
</dbReference>
<dbReference type="Pfam" id="PF00072">
    <property type="entry name" value="Response_reg"/>
    <property type="match status" value="1"/>
</dbReference>
<dbReference type="SMART" id="SM00387">
    <property type="entry name" value="HATPase_c"/>
    <property type="match status" value="1"/>
</dbReference>
<name>A0A512TMK9_CLOBU</name>
<dbReference type="PROSITE" id="PS50109">
    <property type="entry name" value="HIS_KIN"/>
    <property type="match status" value="1"/>
</dbReference>
<dbReference type="Gene3D" id="3.30.565.10">
    <property type="entry name" value="Histidine kinase-like ATPase, C-terminal domain"/>
    <property type="match status" value="1"/>
</dbReference>
<dbReference type="GO" id="GO:0000155">
    <property type="term" value="F:phosphorelay sensor kinase activity"/>
    <property type="evidence" value="ECO:0007669"/>
    <property type="project" value="InterPro"/>
</dbReference>
<evidence type="ECO:0000256" key="4">
    <source>
        <dbReference type="ARBA" id="ARBA00018672"/>
    </source>
</evidence>
<dbReference type="Proteomes" id="UP000321089">
    <property type="component" value="Unassembled WGS sequence"/>
</dbReference>
<evidence type="ECO:0000256" key="10">
    <source>
        <dbReference type="PROSITE-ProRule" id="PRU00169"/>
    </source>
</evidence>
<evidence type="ECO:0000256" key="9">
    <source>
        <dbReference type="ARBA" id="ARBA00024867"/>
    </source>
</evidence>
<evidence type="ECO:0000256" key="6">
    <source>
        <dbReference type="ARBA" id="ARBA00022679"/>
    </source>
</evidence>
<dbReference type="PROSITE" id="PS50110">
    <property type="entry name" value="RESPONSE_REGULATORY"/>
    <property type="match status" value="1"/>
</dbReference>
<dbReference type="Gene3D" id="1.10.287.130">
    <property type="match status" value="1"/>
</dbReference>
<dbReference type="InterPro" id="IPR036890">
    <property type="entry name" value="HATPase_C_sf"/>
</dbReference>
<feature type="domain" description="Response regulatory" evidence="12">
    <location>
        <begin position="9"/>
        <end position="125"/>
    </location>
</feature>
<reference evidence="13 15" key="1">
    <citation type="submission" date="2019-07" db="EMBL/GenBank/DDBJ databases">
        <title>Whole genome shotgun sequence of Clostridium butyricum NBRC 3858.</title>
        <authorList>
            <person name="Hosoyama A."/>
            <person name="Uohara A."/>
            <person name="Ohji S."/>
            <person name="Ichikawa N."/>
        </authorList>
    </citation>
    <scope>NUCLEOTIDE SEQUENCE [LARGE SCALE GENOMIC DNA]</scope>
    <source>
        <strain evidence="13 15">NBRC 3858</strain>
    </source>
</reference>
<dbReference type="InterPro" id="IPR003594">
    <property type="entry name" value="HATPase_dom"/>
</dbReference>